<dbReference type="InterPro" id="IPR041711">
    <property type="entry name" value="Met-tRNA-FMT_N"/>
</dbReference>
<dbReference type="EMBL" id="MHNL01000005">
    <property type="protein sequence ID" value="OGZ45689.1"/>
    <property type="molecule type" value="Genomic_DNA"/>
</dbReference>
<dbReference type="STRING" id="1802115.A2756_02160"/>
<dbReference type="InterPro" id="IPR037022">
    <property type="entry name" value="Formyl_trans_C_sf"/>
</dbReference>
<evidence type="ECO:0000256" key="2">
    <source>
        <dbReference type="ARBA" id="ARBA00010699"/>
    </source>
</evidence>
<evidence type="ECO:0000259" key="9">
    <source>
        <dbReference type="Pfam" id="PF00551"/>
    </source>
</evidence>
<dbReference type="InterPro" id="IPR002376">
    <property type="entry name" value="Formyl_transf_N"/>
</dbReference>
<reference evidence="11 12" key="1">
    <citation type="journal article" date="2016" name="Nat. Commun.">
        <title>Thousands of microbial genomes shed light on interconnected biogeochemical processes in an aquifer system.</title>
        <authorList>
            <person name="Anantharaman K."/>
            <person name="Brown C.T."/>
            <person name="Hug L.A."/>
            <person name="Sharon I."/>
            <person name="Castelle C.J."/>
            <person name="Probst A.J."/>
            <person name="Thomas B.C."/>
            <person name="Singh A."/>
            <person name="Wilkins M.J."/>
            <person name="Karaoz U."/>
            <person name="Brodie E.L."/>
            <person name="Williams K.H."/>
            <person name="Hubbard S.S."/>
            <person name="Banfield J.F."/>
        </authorList>
    </citation>
    <scope>NUCLEOTIDE SEQUENCE [LARGE SCALE GENOMIC DNA]</scope>
</reference>
<evidence type="ECO:0000256" key="5">
    <source>
        <dbReference type="ARBA" id="ARBA00022679"/>
    </source>
</evidence>
<dbReference type="SUPFAM" id="SSF50486">
    <property type="entry name" value="FMT C-terminal domain-like"/>
    <property type="match status" value="1"/>
</dbReference>
<dbReference type="InterPro" id="IPR001555">
    <property type="entry name" value="GART_AS"/>
</dbReference>
<comment type="function">
    <text evidence="1 8">Attaches a formyl group to the free amino group of methionyl-tRNA(fMet). The formyl group appears to play a dual role in the initiator identity of N-formylmethionyl-tRNA by promoting its recognition by IF2 and preventing the misappropriation of this tRNA by the elongation apparatus.</text>
</comment>
<accession>A0A1G2G616</accession>
<dbReference type="SUPFAM" id="SSF53328">
    <property type="entry name" value="Formyltransferase"/>
    <property type="match status" value="1"/>
</dbReference>
<keyword evidence="6 8" id="KW-0648">Protein biosynthesis</keyword>
<dbReference type="Proteomes" id="UP000177785">
    <property type="component" value="Unassembled WGS sequence"/>
</dbReference>
<organism evidence="11 12">
    <name type="scientific">Candidatus Ryanbacteria bacterium RIFCSPHIGHO2_01_FULL_48_27</name>
    <dbReference type="NCBI Taxonomy" id="1802115"/>
    <lineage>
        <taxon>Bacteria</taxon>
        <taxon>Candidatus Ryaniibacteriota</taxon>
    </lineage>
</organism>
<dbReference type="InterPro" id="IPR036477">
    <property type="entry name" value="Formyl_transf_N_sf"/>
</dbReference>
<evidence type="ECO:0000256" key="4">
    <source>
        <dbReference type="ARBA" id="ARBA00016014"/>
    </source>
</evidence>
<keyword evidence="5 8" id="KW-0808">Transferase</keyword>
<dbReference type="InterPro" id="IPR005793">
    <property type="entry name" value="Formyl_trans_C"/>
</dbReference>
<protein>
    <recommendedName>
        <fullName evidence="4 8">Methionyl-tRNA formyltransferase</fullName>
        <ecNumber evidence="3 8">2.1.2.9</ecNumber>
    </recommendedName>
</protein>
<evidence type="ECO:0000313" key="11">
    <source>
        <dbReference type="EMBL" id="OGZ45689.1"/>
    </source>
</evidence>
<feature type="binding site" evidence="8">
    <location>
        <begin position="113"/>
        <end position="116"/>
    </location>
    <ligand>
        <name>(6S)-5,6,7,8-tetrahydrofolate</name>
        <dbReference type="ChEBI" id="CHEBI:57453"/>
    </ligand>
</feature>
<feature type="domain" description="Formyl transferase N-terminal" evidence="9">
    <location>
        <begin position="6"/>
        <end position="184"/>
    </location>
</feature>
<comment type="catalytic activity">
    <reaction evidence="7 8">
        <text>L-methionyl-tRNA(fMet) + (6R)-10-formyltetrahydrofolate = N-formyl-L-methionyl-tRNA(fMet) + (6S)-5,6,7,8-tetrahydrofolate + H(+)</text>
        <dbReference type="Rhea" id="RHEA:24380"/>
        <dbReference type="Rhea" id="RHEA-COMP:9952"/>
        <dbReference type="Rhea" id="RHEA-COMP:9953"/>
        <dbReference type="ChEBI" id="CHEBI:15378"/>
        <dbReference type="ChEBI" id="CHEBI:57453"/>
        <dbReference type="ChEBI" id="CHEBI:78530"/>
        <dbReference type="ChEBI" id="CHEBI:78844"/>
        <dbReference type="ChEBI" id="CHEBI:195366"/>
        <dbReference type="EC" id="2.1.2.9"/>
    </reaction>
</comment>
<dbReference type="CDD" id="cd08646">
    <property type="entry name" value="FMT_core_Met-tRNA-FMT_N"/>
    <property type="match status" value="1"/>
</dbReference>
<dbReference type="Pfam" id="PF02911">
    <property type="entry name" value="Formyl_trans_C"/>
    <property type="match status" value="1"/>
</dbReference>
<evidence type="ECO:0000256" key="3">
    <source>
        <dbReference type="ARBA" id="ARBA00012261"/>
    </source>
</evidence>
<dbReference type="Gene3D" id="3.40.50.170">
    <property type="entry name" value="Formyl transferase, N-terminal domain"/>
    <property type="match status" value="1"/>
</dbReference>
<dbReference type="Gene3D" id="3.10.25.10">
    <property type="entry name" value="Formyl transferase, C-terminal domain"/>
    <property type="match status" value="1"/>
</dbReference>
<name>A0A1G2G616_9BACT</name>
<dbReference type="InterPro" id="IPR044135">
    <property type="entry name" value="Met-tRNA-FMT_C"/>
</dbReference>
<evidence type="ECO:0000313" key="12">
    <source>
        <dbReference type="Proteomes" id="UP000177785"/>
    </source>
</evidence>
<gene>
    <name evidence="8" type="primary">fmt</name>
    <name evidence="11" type="ORF">A2756_02160</name>
</gene>
<dbReference type="InterPro" id="IPR011034">
    <property type="entry name" value="Formyl_transferase-like_C_sf"/>
</dbReference>
<dbReference type="NCBIfam" id="TIGR00460">
    <property type="entry name" value="fmt"/>
    <property type="match status" value="1"/>
</dbReference>
<dbReference type="EC" id="2.1.2.9" evidence="3 8"/>
<dbReference type="CDD" id="cd08704">
    <property type="entry name" value="Met_tRNA_FMT_C"/>
    <property type="match status" value="1"/>
</dbReference>
<evidence type="ECO:0000256" key="7">
    <source>
        <dbReference type="ARBA" id="ARBA00048558"/>
    </source>
</evidence>
<comment type="caution">
    <text evidence="11">The sequence shown here is derived from an EMBL/GenBank/DDBJ whole genome shotgun (WGS) entry which is preliminary data.</text>
</comment>
<sequence>MDNTPRIIFFGTPDFARIVLEHLCAHDLPPIAIVTSPDAPAGRGRTLTPSAVKVYAQSRAISVLGPTRLKDEVFLSAIRKLMPDIFVIASYGKFLPQTLLDIPPHGAINVHPSLLPQYRGPSPIQTAILNGDPATGVTLMLTDAEMDHGPILAYSTCPIANGTGYTKLHDQLADIGGRLLVETLPKRIHGDITPEKQDHTKATFTKLFTKADGRIDWHKSAKEIDRQVRAFEFWPTTWTTLVHPEVGLPEIKRVKIISARVADEASPAEPGTITQTKNGDLAVCTKDNLLIIQTLQGEGGKEISGTSALNGLLKHDLASFD</sequence>
<feature type="domain" description="Formyl transferase C-terminal" evidence="10">
    <location>
        <begin position="209"/>
        <end position="312"/>
    </location>
</feature>
<proteinExistence type="inferred from homology"/>
<dbReference type="GO" id="GO:0005829">
    <property type="term" value="C:cytosol"/>
    <property type="evidence" value="ECO:0007669"/>
    <property type="project" value="TreeGrafter"/>
</dbReference>
<evidence type="ECO:0000256" key="1">
    <source>
        <dbReference type="ARBA" id="ARBA00002606"/>
    </source>
</evidence>
<dbReference type="HAMAP" id="MF_00182">
    <property type="entry name" value="Formyl_trans"/>
    <property type="match status" value="1"/>
</dbReference>
<dbReference type="AlphaFoldDB" id="A0A1G2G616"/>
<comment type="similarity">
    <text evidence="2 8">Belongs to the Fmt family.</text>
</comment>
<dbReference type="GO" id="GO:0004479">
    <property type="term" value="F:methionyl-tRNA formyltransferase activity"/>
    <property type="evidence" value="ECO:0007669"/>
    <property type="project" value="UniProtKB-UniRule"/>
</dbReference>
<dbReference type="PROSITE" id="PS00373">
    <property type="entry name" value="GART"/>
    <property type="match status" value="1"/>
</dbReference>
<dbReference type="PANTHER" id="PTHR11138:SF5">
    <property type="entry name" value="METHIONYL-TRNA FORMYLTRANSFERASE, MITOCHONDRIAL"/>
    <property type="match status" value="1"/>
</dbReference>
<evidence type="ECO:0000256" key="8">
    <source>
        <dbReference type="HAMAP-Rule" id="MF_00182"/>
    </source>
</evidence>
<dbReference type="InterPro" id="IPR005794">
    <property type="entry name" value="Fmt"/>
</dbReference>
<evidence type="ECO:0000256" key="6">
    <source>
        <dbReference type="ARBA" id="ARBA00022917"/>
    </source>
</evidence>
<evidence type="ECO:0000259" key="10">
    <source>
        <dbReference type="Pfam" id="PF02911"/>
    </source>
</evidence>
<dbReference type="PANTHER" id="PTHR11138">
    <property type="entry name" value="METHIONYL-TRNA FORMYLTRANSFERASE"/>
    <property type="match status" value="1"/>
</dbReference>
<dbReference type="Pfam" id="PF00551">
    <property type="entry name" value="Formyl_trans_N"/>
    <property type="match status" value="1"/>
</dbReference>